<feature type="domain" description="Major facilitator superfamily (MFS) profile" evidence="6">
    <location>
        <begin position="20"/>
        <end position="405"/>
    </location>
</feature>
<dbReference type="CDD" id="cd17316">
    <property type="entry name" value="MFS_SV2_like"/>
    <property type="match status" value="1"/>
</dbReference>
<keyword evidence="4 5" id="KW-0472">Membrane</keyword>
<feature type="transmembrane region" description="Helical" evidence="5">
    <location>
        <begin position="173"/>
        <end position="193"/>
    </location>
</feature>
<feature type="transmembrane region" description="Helical" evidence="5">
    <location>
        <begin position="225"/>
        <end position="246"/>
    </location>
</feature>
<sequence length="414" mass="44850">MITTSSPTPPSKLKQLLQIPVIVAALGYFVDIYDLLLFSIVRVPSLKSMGLAGDQLLEDGFFLINTQMSGMLVGGILWGILGDKKGRLSVLFGSILLYSLANIANGFAVTVTQYALLRFIAGIGLAGELGAGITLVAEILPKEIRGYGTSLVASVGILGAVLAYFMADLFDWRIAYFIGGGLGLLLLVLRFSVFESGMFTQVKEQEVARGNFFQLFSSGRTFVKYLRCIFIGLPIWFVIGVLVTFSPEFAVAMGIAEPVQAGKSVMFAYLGLSVGDLSSGIISQYFRSRKKVVLGFILLSIVCVLSYLLIDLPTASAVYFTCMALGFSIGYWALFVTIAAEQFGTNIRATVATTVPNFVRGSLIPVIWLFGYFKTHTGLMQSGLLVGTLTFIIALVALWGMSETFGKDLDFIER</sequence>
<feature type="transmembrane region" description="Helical" evidence="5">
    <location>
        <begin position="379"/>
        <end position="399"/>
    </location>
</feature>
<evidence type="ECO:0000259" key="6">
    <source>
        <dbReference type="PROSITE" id="PS50850"/>
    </source>
</evidence>
<dbReference type="Gene3D" id="1.20.1250.20">
    <property type="entry name" value="MFS general substrate transporter like domains"/>
    <property type="match status" value="2"/>
</dbReference>
<dbReference type="SUPFAM" id="SSF103473">
    <property type="entry name" value="MFS general substrate transporter"/>
    <property type="match status" value="1"/>
</dbReference>
<dbReference type="GO" id="GO:0005886">
    <property type="term" value="C:plasma membrane"/>
    <property type="evidence" value="ECO:0007669"/>
    <property type="project" value="TreeGrafter"/>
</dbReference>
<feature type="transmembrane region" description="Helical" evidence="5">
    <location>
        <begin position="61"/>
        <end position="81"/>
    </location>
</feature>
<dbReference type="PROSITE" id="PS50850">
    <property type="entry name" value="MFS"/>
    <property type="match status" value="1"/>
</dbReference>
<accession>A0A369QQZ0</accession>
<dbReference type="PANTHER" id="PTHR23508">
    <property type="entry name" value="CARBOXYLIC ACID TRANSPORTER PROTEIN HOMOLOG"/>
    <property type="match status" value="1"/>
</dbReference>
<gene>
    <name evidence="7" type="ORF">AHMF7616_04346</name>
</gene>
<comment type="caution">
    <text evidence="7">The sequence shown here is derived from an EMBL/GenBank/DDBJ whole genome shotgun (WGS) entry which is preliminary data.</text>
</comment>
<feature type="transmembrane region" description="Helical" evidence="5">
    <location>
        <begin position="266"/>
        <end position="286"/>
    </location>
</feature>
<keyword evidence="8" id="KW-1185">Reference proteome</keyword>
<dbReference type="InterPro" id="IPR020846">
    <property type="entry name" value="MFS_dom"/>
</dbReference>
<feature type="transmembrane region" description="Helical" evidence="5">
    <location>
        <begin position="316"/>
        <end position="339"/>
    </location>
</feature>
<keyword evidence="2 5" id="KW-0812">Transmembrane</keyword>
<reference evidence="7 8" key="1">
    <citation type="submission" date="2018-04" db="EMBL/GenBank/DDBJ databases">
        <title>Adhaeribacter sp. HMF7616 genome sequencing and assembly.</title>
        <authorList>
            <person name="Kang H."/>
            <person name="Kang J."/>
            <person name="Cha I."/>
            <person name="Kim H."/>
            <person name="Joh K."/>
        </authorList>
    </citation>
    <scope>NUCLEOTIDE SEQUENCE [LARGE SCALE GENOMIC DNA]</scope>
    <source>
        <strain evidence="7 8">HMF7616</strain>
    </source>
</reference>
<dbReference type="AlphaFoldDB" id="A0A369QQZ0"/>
<feature type="transmembrane region" description="Helical" evidence="5">
    <location>
        <begin position="88"/>
        <end position="109"/>
    </location>
</feature>
<evidence type="ECO:0000256" key="5">
    <source>
        <dbReference type="SAM" id="Phobius"/>
    </source>
</evidence>
<dbReference type="Proteomes" id="UP000253919">
    <property type="component" value="Unassembled WGS sequence"/>
</dbReference>
<organism evidence="7 8">
    <name type="scientific">Adhaeribacter pallidiroseus</name>
    <dbReference type="NCBI Taxonomy" id="2072847"/>
    <lineage>
        <taxon>Bacteria</taxon>
        <taxon>Pseudomonadati</taxon>
        <taxon>Bacteroidota</taxon>
        <taxon>Cytophagia</taxon>
        <taxon>Cytophagales</taxon>
        <taxon>Hymenobacteraceae</taxon>
        <taxon>Adhaeribacter</taxon>
    </lineage>
</organism>
<name>A0A369QQZ0_9BACT</name>
<dbReference type="InterPro" id="IPR011701">
    <property type="entry name" value="MFS"/>
</dbReference>
<dbReference type="RefSeq" id="WP_199474301.1">
    <property type="nucleotide sequence ID" value="NZ_QASA01000001.1"/>
</dbReference>
<evidence type="ECO:0000256" key="4">
    <source>
        <dbReference type="ARBA" id="ARBA00023136"/>
    </source>
</evidence>
<dbReference type="EMBL" id="QASA01000001">
    <property type="protein sequence ID" value="RDC65716.1"/>
    <property type="molecule type" value="Genomic_DNA"/>
</dbReference>
<comment type="subcellular location">
    <subcellularLocation>
        <location evidence="1">Membrane</location>
        <topology evidence="1">Multi-pass membrane protein</topology>
    </subcellularLocation>
</comment>
<evidence type="ECO:0000256" key="1">
    <source>
        <dbReference type="ARBA" id="ARBA00004141"/>
    </source>
</evidence>
<dbReference type="InterPro" id="IPR036259">
    <property type="entry name" value="MFS_trans_sf"/>
</dbReference>
<feature type="transmembrane region" description="Helical" evidence="5">
    <location>
        <begin position="147"/>
        <end position="167"/>
    </location>
</feature>
<evidence type="ECO:0000256" key="3">
    <source>
        <dbReference type="ARBA" id="ARBA00022989"/>
    </source>
</evidence>
<evidence type="ECO:0000313" key="7">
    <source>
        <dbReference type="EMBL" id="RDC65716.1"/>
    </source>
</evidence>
<dbReference type="GO" id="GO:0046943">
    <property type="term" value="F:carboxylic acid transmembrane transporter activity"/>
    <property type="evidence" value="ECO:0007669"/>
    <property type="project" value="TreeGrafter"/>
</dbReference>
<evidence type="ECO:0000313" key="8">
    <source>
        <dbReference type="Proteomes" id="UP000253919"/>
    </source>
</evidence>
<dbReference type="PANTHER" id="PTHR23508:SF10">
    <property type="entry name" value="CARBOXYLIC ACID TRANSPORTER PROTEIN HOMOLOG"/>
    <property type="match status" value="1"/>
</dbReference>
<evidence type="ECO:0000256" key="2">
    <source>
        <dbReference type="ARBA" id="ARBA00022692"/>
    </source>
</evidence>
<dbReference type="Pfam" id="PF07690">
    <property type="entry name" value="MFS_1"/>
    <property type="match status" value="1"/>
</dbReference>
<feature type="transmembrane region" description="Helical" evidence="5">
    <location>
        <begin position="293"/>
        <end position="310"/>
    </location>
</feature>
<feature type="transmembrane region" description="Helical" evidence="5">
    <location>
        <begin position="351"/>
        <end position="373"/>
    </location>
</feature>
<protein>
    <submittedName>
        <fullName evidence="7">Solute carrier family 22 member</fullName>
    </submittedName>
</protein>
<proteinExistence type="predicted"/>
<keyword evidence="3 5" id="KW-1133">Transmembrane helix</keyword>
<feature type="transmembrane region" description="Helical" evidence="5">
    <location>
        <begin position="115"/>
        <end position="140"/>
    </location>
</feature>
<feature type="transmembrane region" description="Helical" evidence="5">
    <location>
        <begin position="21"/>
        <end position="41"/>
    </location>
</feature>